<evidence type="ECO:0000256" key="1">
    <source>
        <dbReference type="SAM" id="MobiDB-lite"/>
    </source>
</evidence>
<evidence type="ECO:0000313" key="4">
    <source>
        <dbReference type="Proteomes" id="UP000707451"/>
    </source>
</evidence>
<feature type="region of interest" description="Disordered" evidence="1">
    <location>
        <begin position="1"/>
        <end position="69"/>
    </location>
</feature>
<evidence type="ECO:0000259" key="2">
    <source>
        <dbReference type="Pfam" id="PF13843"/>
    </source>
</evidence>
<evidence type="ECO:0000313" key="3">
    <source>
        <dbReference type="EMBL" id="KAG9060850.1"/>
    </source>
</evidence>
<dbReference type="InterPro" id="IPR029526">
    <property type="entry name" value="PGBD"/>
</dbReference>
<dbReference type="EMBL" id="JAHRHY010000029">
    <property type="protein sequence ID" value="KAG9060850.1"/>
    <property type="molecule type" value="Genomic_DNA"/>
</dbReference>
<feature type="domain" description="PiggyBac transposable element-derived protein" evidence="2">
    <location>
        <begin position="112"/>
        <end position="249"/>
    </location>
</feature>
<comment type="caution">
    <text evidence="3">The sequence shown here is derived from an EMBL/GenBank/DDBJ whole genome shotgun (WGS) entry which is preliminary data.</text>
</comment>
<dbReference type="OrthoDB" id="2400393at2759"/>
<sequence>MHPSFEFLRSFDVSNGQGTSTLTSEETEELSFSVICRTREIAGEDDSDDEERPPEREQPAGEEVSPAPLALAKAKRAVKKAKRAVKKVTREPTELPAVPDFKDVFKHQKTHLRGLNIGACGTTRINSACFPDTLKVGKSEKLQWNTLTGVVIDKQVLAVVWMDNAPVTMLSTIHKINTDDDFIERIRRCPRNTSTNAANARAIFNGKPRAALKIPKLIDDYNHNMNGVDVSNQFRAYYSTQLTVFRTWMPLFFGFSTPPSSTPIESMSSKKDPFLTKLSVSGWHGI</sequence>
<dbReference type="PANTHER" id="PTHR46599">
    <property type="entry name" value="PIGGYBAC TRANSPOSABLE ELEMENT-DERIVED PROTEIN 4"/>
    <property type="match status" value="1"/>
</dbReference>
<accession>A0A9P8BM63</accession>
<gene>
    <name evidence="3" type="ORF">KI688_007919</name>
</gene>
<feature type="compositionally biased region" description="Acidic residues" evidence="1">
    <location>
        <begin position="43"/>
        <end position="52"/>
    </location>
</feature>
<name>A0A9P8BM63_9FUNG</name>
<dbReference type="PANTHER" id="PTHR46599:SF3">
    <property type="entry name" value="PIGGYBAC TRANSPOSABLE ELEMENT-DERIVED PROTEIN 4"/>
    <property type="match status" value="1"/>
</dbReference>
<dbReference type="AlphaFoldDB" id="A0A9P8BM63"/>
<dbReference type="Proteomes" id="UP000707451">
    <property type="component" value="Unassembled WGS sequence"/>
</dbReference>
<dbReference type="Pfam" id="PF13843">
    <property type="entry name" value="DDE_Tnp_1_7"/>
    <property type="match status" value="1"/>
</dbReference>
<keyword evidence="4" id="KW-1185">Reference proteome</keyword>
<protein>
    <recommendedName>
        <fullName evidence="2">PiggyBac transposable element-derived protein domain-containing protein</fullName>
    </recommendedName>
</protein>
<organism evidence="3 4">
    <name type="scientific">Linnemannia hyalina</name>
    <dbReference type="NCBI Taxonomy" id="64524"/>
    <lineage>
        <taxon>Eukaryota</taxon>
        <taxon>Fungi</taxon>
        <taxon>Fungi incertae sedis</taxon>
        <taxon>Mucoromycota</taxon>
        <taxon>Mortierellomycotina</taxon>
        <taxon>Mortierellomycetes</taxon>
        <taxon>Mortierellales</taxon>
        <taxon>Mortierellaceae</taxon>
        <taxon>Linnemannia</taxon>
    </lineage>
</organism>
<reference evidence="3" key="1">
    <citation type="submission" date="2021-06" db="EMBL/GenBank/DDBJ databases">
        <title>Genome Sequence of Mortierella hyaline Strain SCG-10, a Cold-Adapted, Nitrate-Reducing Fungus Isolated from Soil in Minnesota, USA.</title>
        <authorList>
            <person name="Aldossari N."/>
        </authorList>
    </citation>
    <scope>NUCLEOTIDE SEQUENCE</scope>
    <source>
        <strain evidence="3">SCG-10</strain>
    </source>
</reference>
<proteinExistence type="predicted"/>